<gene>
    <name evidence="1" type="ordered locus">AM1_A0225</name>
</gene>
<accession>A8ZKM8</accession>
<dbReference type="EMBL" id="CP000838">
    <property type="protein sequence ID" value="ABW31346.1"/>
    <property type="molecule type" value="Genomic_DNA"/>
</dbReference>
<reference evidence="1 2" key="1">
    <citation type="journal article" date="2008" name="Proc. Natl. Acad. Sci. U.S.A.">
        <title>Niche adaptation and genome expansion in the chlorophyll d-producing cyanobacterium Acaryochloris marina.</title>
        <authorList>
            <person name="Swingley W.D."/>
            <person name="Chen M."/>
            <person name="Cheung P.C."/>
            <person name="Conrad A.L."/>
            <person name="Dejesa L.C."/>
            <person name="Hao J."/>
            <person name="Honchak B.M."/>
            <person name="Karbach L.E."/>
            <person name="Kurdoglu A."/>
            <person name="Lahiri S."/>
            <person name="Mastrian S.D."/>
            <person name="Miyashita H."/>
            <person name="Page L."/>
            <person name="Ramakrishna P."/>
            <person name="Satoh S."/>
            <person name="Sattley W.M."/>
            <person name="Shimada Y."/>
            <person name="Taylor H.L."/>
            <person name="Tomo T."/>
            <person name="Tsuchiya T."/>
            <person name="Wang Z.T."/>
            <person name="Raymond J."/>
            <person name="Mimuro M."/>
            <person name="Blankenship R.E."/>
            <person name="Touchman J.W."/>
        </authorList>
    </citation>
    <scope>NUCLEOTIDE SEQUENCE [LARGE SCALE GENOMIC DNA]</scope>
    <source>
        <strain evidence="2">MBIC 11017</strain>
        <plasmid evidence="2">Plasmid pREB1</plasmid>
    </source>
</reference>
<evidence type="ECO:0000313" key="1">
    <source>
        <dbReference type="EMBL" id="ABW31346.1"/>
    </source>
</evidence>
<geneLocation type="plasmid" evidence="1 2">
    <name>pREB1</name>
</geneLocation>
<keyword evidence="1" id="KW-0614">Plasmid</keyword>
<dbReference type="HOGENOM" id="CLU_3283148_0_0_3"/>
<dbReference type="Proteomes" id="UP000000268">
    <property type="component" value="Plasmid pREB1"/>
</dbReference>
<dbReference type="AlphaFoldDB" id="A8ZKM8"/>
<dbReference type="KEGG" id="amr:AM1_A0225"/>
<proteinExistence type="predicted"/>
<organism evidence="1 2">
    <name type="scientific">Acaryochloris marina (strain MBIC 11017)</name>
    <dbReference type="NCBI Taxonomy" id="329726"/>
    <lineage>
        <taxon>Bacteria</taxon>
        <taxon>Bacillati</taxon>
        <taxon>Cyanobacteriota</taxon>
        <taxon>Cyanophyceae</taxon>
        <taxon>Acaryochloridales</taxon>
        <taxon>Acaryochloridaceae</taxon>
        <taxon>Acaryochloris</taxon>
    </lineage>
</organism>
<evidence type="ECO:0000313" key="2">
    <source>
        <dbReference type="Proteomes" id="UP000000268"/>
    </source>
</evidence>
<sequence>MQRKAKRLSPMICKEVFENYSYLLCCHRKDVRKLLYSLQG</sequence>
<keyword evidence="2" id="KW-1185">Reference proteome</keyword>
<protein>
    <submittedName>
        <fullName evidence="1">Uncharacterized protein</fullName>
    </submittedName>
</protein>
<name>A8ZKM8_ACAM1</name>